<proteinExistence type="predicted"/>
<evidence type="ECO:0000313" key="3">
    <source>
        <dbReference type="EMBL" id="APB30442.1"/>
    </source>
</evidence>
<dbReference type="Proteomes" id="UP000191200">
    <property type="component" value="Chromosome"/>
</dbReference>
<accession>A0A1J0A3F0</accession>
<protein>
    <recommendedName>
        <fullName evidence="5">Septum formation initiator</fullName>
    </recommendedName>
</protein>
<evidence type="ECO:0008006" key="5">
    <source>
        <dbReference type="Google" id="ProtNLM"/>
    </source>
</evidence>
<dbReference type="RefSeq" id="WP_071456006.1">
    <property type="nucleotide sequence ID" value="NZ_CABJEN010000008.1"/>
</dbReference>
<evidence type="ECO:0000256" key="1">
    <source>
        <dbReference type="SAM" id="Coils"/>
    </source>
</evidence>
<dbReference type="InterPro" id="IPR007060">
    <property type="entry name" value="FtsL/DivIC"/>
</dbReference>
<dbReference type="OrthoDB" id="2991180at2"/>
<dbReference type="Pfam" id="PF04977">
    <property type="entry name" value="DivIC"/>
    <property type="match status" value="1"/>
</dbReference>
<keyword evidence="2" id="KW-0812">Transmembrane</keyword>
<evidence type="ECO:0000313" key="4">
    <source>
        <dbReference type="Proteomes" id="UP000191200"/>
    </source>
</evidence>
<dbReference type="InterPro" id="IPR039076">
    <property type="entry name" value="DivIC"/>
</dbReference>
<organism evidence="3 4">
    <name type="scientific">Vagococcus teuberi</name>
    <dbReference type="NCBI Taxonomy" id="519472"/>
    <lineage>
        <taxon>Bacteria</taxon>
        <taxon>Bacillati</taxon>
        <taxon>Bacillota</taxon>
        <taxon>Bacilli</taxon>
        <taxon>Lactobacillales</taxon>
        <taxon>Enterococcaceae</taxon>
        <taxon>Vagococcus</taxon>
    </lineage>
</organism>
<dbReference type="PANTHER" id="PTHR40027">
    <property type="entry name" value="CELL DIVISION PROTEIN DIVIC"/>
    <property type="match status" value="1"/>
</dbReference>
<reference evidence="3 4" key="1">
    <citation type="submission" date="2016-09" db="EMBL/GenBank/DDBJ databases">
        <title>Vagococcus teuberi sp. nov., isolated from the Malian artisanal sour milk fene.</title>
        <authorList>
            <person name="Wullschleger S."/>
            <person name="Seifert C."/>
            <person name="Baumgartner S."/>
            <person name="Lacroix C."/>
            <person name="Bonfoh B."/>
            <person name="Stevens M.J."/>
            <person name="Meile L."/>
        </authorList>
    </citation>
    <scope>NUCLEOTIDE SEQUENCE [LARGE SCALE GENOMIC DNA]</scope>
    <source>
        <strain evidence="3 4">DSM 21459</strain>
    </source>
</reference>
<sequence>MSEQKPLLSLEISEEIAPSDMGKSQREQKKMIYKRRRLTLMFVLAFCLFTFMGINLFRNGQHLLSLQQNHTEVKKEYAKVKSEKKDLENEVKLLKDPEYVEKVARAKYFYSKEGEQVYSIPALSGAN</sequence>
<keyword evidence="2" id="KW-0472">Membrane</keyword>
<dbReference type="AlphaFoldDB" id="A0A1J0A3F0"/>
<feature type="coiled-coil region" evidence="1">
    <location>
        <begin position="63"/>
        <end position="90"/>
    </location>
</feature>
<feature type="transmembrane region" description="Helical" evidence="2">
    <location>
        <begin position="38"/>
        <end position="57"/>
    </location>
</feature>
<name>A0A1J0A3F0_9ENTE</name>
<dbReference type="KEGG" id="vte:BHY08_00410"/>
<dbReference type="STRING" id="519472.BHY08_00410"/>
<evidence type="ECO:0000256" key="2">
    <source>
        <dbReference type="SAM" id="Phobius"/>
    </source>
</evidence>
<dbReference type="GO" id="GO:0051301">
    <property type="term" value="P:cell division"/>
    <property type="evidence" value="ECO:0007669"/>
    <property type="project" value="InterPro"/>
</dbReference>
<keyword evidence="2" id="KW-1133">Transmembrane helix</keyword>
<dbReference type="PANTHER" id="PTHR40027:SF1">
    <property type="entry name" value="CELL DIVISION PROTEIN DIVIC"/>
    <property type="match status" value="1"/>
</dbReference>
<keyword evidence="4" id="KW-1185">Reference proteome</keyword>
<gene>
    <name evidence="3" type="ORF">BHY08_00410</name>
</gene>
<dbReference type="EMBL" id="CP017267">
    <property type="protein sequence ID" value="APB30442.1"/>
    <property type="molecule type" value="Genomic_DNA"/>
</dbReference>
<keyword evidence="1" id="KW-0175">Coiled coil</keyword>